<dbReference type="AlphaFoldDB" id="A0ABD3EJ04"/>
<keyword evidence="3" id="KW-1185">Reference proteome</keyword>
<reference evidence="3" key="1">
    <citation type="journal article" date="2024" name="IScience">
        <title>Strigolactones Initiate the Formation of Haustorium-like Structures in Castilleja.</title>
        <authorList>
            <person name="Buerger M."/>
            <person name="Peterson D."/>
            <person name="Chory J."/>
        </authorList>
    </citation>
    <scope>NUCLEOTIDE SEQUENCE [LARGE SCALE GENOMIC DNA]</scope>
</reference>
<feature type="region of interest" description="Disordered" evidence="1">
    <location>
        <begin position="1"/>
        <end position="44"/>
    </location>
</feature>
<evidence type="ECO:0000256" key="1">
    <source>
        <dbReference type="SAM" id="MobiDB-lite"/>
    </source>
</evidence>
<dbReference type="Proteomes" id="UP001632038">
    <property type="component" value="Unassembled WGS sequence"/>
</dbReference>
<protein>
    <submittedName>
        <fullName evidence="2">Uncharacterized protein</fullName>
    </submittedName>
</protein>
<dbReference type="EMBL" id="JAVIJP010000005">
    <property type="protein sequence ID" value="KAL3653214.1"/>
    <property type="molecule type" value="Genomic_DNA"/>
</dbReference>
<comment type="caution">
    <text evidence="2">The sequence shown here is derived from an EMBL/GenBank/DDBJ whole genome shotgun (WGS) entry which is preliminary data.</text>
</comment>
<evidence type="ECO:0000313" key="3">
    <source>
        <dbReference type="Proteomes" id="UP001632038"/>
    </source>
</evidence>
<name>A0ABD3EJ04_9LAMI</name>
<organism evidence="2 3">
    <name type="scientific">Castilleja foliolosa</name>
    <dbReference type="NCBI Taxonomy" id="1961234"/>
    <lineage>
        <taxon>Eukaryota</taxon>
        <taxon>Viridiplantae</taxon>
        <taxon>Streptophyta</taxon>
        <taxon>Embryophyta</taxon>
        <taxon>Tracheophyta</taxon>
        <taxon>Spermatophyta</taxon>
        <taxon>Magnoliopsida</taxon>
        <taxon>eudicotyledons</taxon>
        <taxon>Gunneridae</taxon>
        <taxon>Pentapetalae</taxon>
        <taxon>asterids</taxon>
        <taxon>lamiids</taxon>
        <taxon>Lamiales</taxon>
        <taxon>Orobanchaceae</taxon>
        <taxon>Pedicularideae</taxon>
        <taxon>Castillejinae</taxon>
        <taxon>Castilleja</taxon>
    </lineage>
</organism>
<proteinExistence type="predicted"/>
<feature type="compositionally biased region" description="Polar residues" evidence="1">
    <location>
        <begin position="27"/>
        <end position="40"/>
    </location>
</feature>
<sequence length="60" mass="6734">MDKLSNPFSLLELDSEDSKGESSKDGTSLNNENGNQQKNPSELRMPLVWIDLEMTGFRSC</sequence>
<evidence type="ECO:0000313" key="2">
    <source>
        <dbReference type="EMBL" id="KAL3653214.1"/>
    </source>
</evidence>
<accession>A0ABD3EJ04</accession>
<gene>
    <name evidence="2" type="ORF">CASFOL_002895</name>
</gene>